<dbReference type="GO" id="GO:0042790">
    <property type="term" value="P:nucleolar large rRNA transcription by RNA polymerase I"/>
    <property type="evidence" value="ECO:0007669"/>
    <property type="project" value="TreeGrafter"/>
</dbReference>
<accession>A0A6A5WG77</accession>
<evidence type="ECO:0008006" key="15">
    <source>
        <dbReference type="Google" id="ProtNLM"/>
    </source>
</evidence>
<evidence type="ECO:0000313" key="13">
    <source>
        <dbReference type="EMBL" id="KAF1996646.1"/>
    </source>
</evidence>
<dbReference type="InterPro" id="IPR048540">
    <property type="entry name" value="Rrn7_cyclin_N"/>
</dbReference>
<dbReference type="PANTHER" id="PTHR31576">
    <property type="entry name" value="TATA BOX-BINDING PROTEIN-ASSOCIATED FACTOR RNA POLYMERASE I SUBUNIT B"/>
    <property type="match status" value="1"/>
</dbReference>
<feature type="region of interest" description="Disordered" evidence="10">
    <location>
        <begin position="129"/>
        <end position="159"/>
    </location>
</feature>
<evidence type="ECO:0000256" key="7">
    <source>
        <dbReference type="ARBA" id="ARBA00023125"/>
    </source>
</evidence>
<gene>
    <name evidence="13" type="ORF">P154DRAFT_498312</name>
</gene>
<evidence type="ECO:0000259" key="11">
    <source>
        <dbReference type="Pfam" id="PF20644"/>
    </source>
</evidence>
<evidence type="ECO:0000256" key="5">
    <source>
        <dbReference type="ARBA" id="ARBA00022833"/>
    </source>
</evidence>
<feature type="compositionally biased region" description="Low complexity" evidence="10">
    <location>
        <begin position="134"/>
        <end position="147"/>
    </location>
</feature>
<dbReference type="GO" id="GO:0001164">
    <property type="term" value="F:RNA polymerase I core promoter sequence-specific DNA binding"/>
    <property type="evidence" value="ECO:0007669"/>
    <property type="project" value="InterPro"/>
</dbReference>
<keyword evidence="14" id="KW-1185">Reference proteome</keyword>
<comment type="similarity">
    <text evidence="2">Belongs to the RRN7/TAF1B family.</text>
</comment>
<dbReference type="PANTHER" id="PTHR31576:SF2">
    <property type="entry name" value="TATA BOX-BINDING PROTEIN-ASSOCIATED FACTOR RNA POLYMERASE I SUBUNIT B"/>
    <property type="match status" value="1"/>
</dbReference>
<evidence type="ECO:0000313" key="14">
    <source>
        <dbReference type="Proteomes" id="UP000799779"/>
    </source>
</evidence>
<dbReference type="GO" id="GO:0070860">
    <property type="term" value="C:RNA polymerase I core factor complex"/>
    <property type="evidence" value="ECO:0007669"/>
    <property type="project" value="InterPro"/>
</dbReference>
<sequence>MNRARGKGPICGIENCRSRRYDEGEDGYLYCENGHRKGDLVIGQDEDDYTDAARDRTRKKKKEDGLEKFSKYYKGPSALDLHLKSLQLILRHQVWFLVHDKGLPAELEQVVFDLWTLRILKFETRLEDNGANGSRSQSQTFSTSQSEAESEDELSRTMPRDGKLKAVPNLIDSLALCYLGIITLRLPVTPGDIYQWVTDGKLAYRRAIKYVPLPMRDRLPATYHAVLDPNTNLTLERFYDTVSTSANGLEKEHGIVWPALNVPLLLFRCIKELALPLELYDSTMWLGKYLNYDFTLHAVHTISFGVRRLPEAQLMACLVVCVKLMYPFDDQIRSPRTASEPAAAVIDWEEWHRHISSTETKSRQGYDQYTSQELLEQDENGVFTMSKDQLDQYLDFYQDSFLDEARIEKETENRKELYEMFPINFQNGSKPPLSDRSTVGDQERLDTIKAVHGSFKPQRVIKDEDADQRDIRPGQLYKLYRKEDDLPISAKRFYTEIGKLAGLDMEMLVNAVFFTEKKMAKWRNEQRKERRNERG</sequence>
<evidence type="ECO:0000256" key="6">
    <source>
        <dbReference type="ARBA" id="ARBA00023015"/>
    </source>
</evidence>
<comment type="subcellular location">
    <subcellularLocation>
        <location evidence="1">Nucleus</location>
        <location evidence="1">Nucleolus</location>
    </subcellularLocation>
</comment>
<keyword evidence="4" id="KW-0863">Zinc-finger</keyword>
<dbReference type="InterPro" id="IPR033599">
    <property type="entry name" value="TAF1B/Rrn7"/>
</dbReference>
<evidence type="ECO:0000256" key="8">
    <source>
        <dbReference type="ARBA" id="ARBA00023163"/>
    </source>
</evidence>
<keyword evidence="6" id="KW-0805">Transcription regulation</keyword>
<keyword evidence="3" id="KW-0479">Metal-binding</keyword>
<keyword evidence="5" id="KW-0862">Zinc</keyword>
<evidence type="ECO:0000256" key="2">
    <source>
        <dbReference type="ARBA" id="ARBA00006899"/>
    </source>
</evidence>
<evidence type="ECO:0000256" key="4">
    <source>
        <dbReference type="ARBA" id="ARBA00022771"/>
    </source>
</evidence>
<dbReference type="Proteomes" id="UP000799779">
    <property type="component" value="Unassembled WGS sequence"/>
</dbReference>
<evidence type="ECO:0000256" key="9">
    <source>
        <dbReference type="ARBA" id="ARBA00023242"/>
    </source>
</evidence>
<evidence type="ECO:0000256" key="3">
    <source>
        <dbReference type="ARBA" id="ARBA00022723"/>
    </source>
</evidence>
<dbReference type="AlphaFoldDB" id="A0A6A5WG77"/>
<keyword evidence="9" id="KW-0539">Nucleus</keyword>
<dbReference type="Pfam" id="PF20645">
    <property type="entry name" value="Rrn7_cyclin_C"/>
    <property type="match status" value="1"/>
</dbReference>
<keyword evidence="7" id="KW-0238">DNA-binding</keyword>
<feature type="domain" description="Rrn7/TAF1B C-terminal cyclin" evidence="12">
    <location>
        <begin position="236"/>
        <end position="400"/>
    </location>
</feature>
<keyword evidence="8" id="KW-0804">Transcription</keyword>
<proteinExistence type="inferred from homology"/>
<evidence type="ECO:0000256" key="10">
    <source>
        <dbReference type="SAM" id="MobiDB-lite"/>
    </source>
</evidence>
<dbReference type="Pfam" id="PF20644">
    <property type="entry name" value="Rrn7_cyclin_N"/>
    <property type="match status" value="1"/>
</dbReference>
<dbReference type="InterPro" id="IPR048538">
    <property type="entry name" value="Rrn7_cyclin_C"/>
</dbReference>
<dbReference type="OrthoDB" id="428577at2759"/>
<protein>
    <recommendedName>
        <fullName evidence="15">RRN7-type domain-containing protein</fullName>
    </recommendedName>
</protein>
<dbReference type="GO" id="GO:0008270">
    <property type="term" value="F:zinc ion binding"/>
    <property type="evidence" value="ECO:0007669"/>
    <property type="project" value="UniProtKB-KW"/>
</dbReference>
<evidence type="ECO:0000259" key="12">
    <source>
        <dbReference type="Pfam" id="PF20645"/>
    </source>
</evidence>
<dbReference type="EMBL" id="ML977623">
    <property type="protein sequence ID" value="KAF1996646.1"/>
    <property type="molecule type" value="Genomic_DNA"/>
</dbReference>
<organism evidence="13 14">
    <name type="scientific">Amniculicola lignicola CBS 123094</name>
    <dbReference type="NCBI Taxonomy" id="1392246"/>
    <lineage>
        <taxon>Eukaryota</taxon>
        <taxon>Fungi</taxon>
        <taxon>Dikarya</taxon>
        <taxon>Ascomycota</taxon>
        <taxon>Pezizomycotina</taxon>
        <taxon>Dothideomycetes</taxon>
        <taxon>Pleosporomycetidae</taxon>
        <taxon>Pleosporales</taxon>
        <taxon>Amniculicolaceae</taxon>
        <taxon>Amniculicola</taxon>
    </lineage>
</organism>
<evidence type="ECO:0000256" key="1">
    <source>
        <dbReference type="ARBA" id="ARBA00004604"/>
    </source>
</evidence>
<name>A0A6A5WG77_9PLEO</name>
<feature type="domain" description="Rrn7/TAF1B N-terminal cyclin" evidence="11">
    <location>
        <begin position="86"/>
        <end position="212"/>
    </location>
</feature>
<reference evidence="13" key="1">
    <citation type="journal article" date="2020" name="Stud. Mycol.">
        <title>101 Dothideomycetes genomes: a test case for predicting lifestyles and emergence of pathogens.</title>
        <authorList>
            <person name="Haridas S."/>
            <person name="Albert R."/>
            <person name="Binder M."/>
            <person name="Bloem J."/>
            <person name="Labutti K."/>
            <person name="Salamov A."/>
            <person name="Andreopoulos B."/>
            <person name="Baker S."/>
            <person name="Barry K."/>
            <person name="Bills G."/>
            <person name="Bluhm B."/>
            <person name="Cannon C."/>
            <person name="Castanera R."/>
            <person name="Culley D."/>
            <person name="Daum C."/>
            <person name="Ezra D."/>
            <person name="Gonzalez J."/>
            <person name="Henrissat B."/>
            <person name="Kuo A."/>
            <person name="Liang C."/>
            <person name="Lipzen A."/>
            <person name="Lutzoni F."/>
            <person name="Magnuson J."/>
            <person name="Mondo S."/>
            <person name="Nolan M."/>
            <person name="Ohm R."/>
            <person name="Pangilinan J."/>
            <person name="Park H.-J."/>
            <person name="Ramirez L."/>
            <person name="Alfaro M."/>
            <person name="Sun H."/>
            <person name="Tritt A."/>
            <person name="Yoshinaga Y."/>
            <person name="Zwiers L.-H."/>
            <person name="Turgeon B."/>
            <person name="Goodwin S."/>
            <person name="Spatafora J."/>
            <person name="Crous P."/>
            <person name="Grigoriev I."/>
        </authorList>
    </citation>
    <scope>NUCLEOTIDE SEQUENCE</scope>
    <source>
        <strain evidence="13">CBS 123094</strain>
    </source>
</reference>